<dbReference type="Proteomes" id="UP000034837">
    <property type="component" value="Unassembled WGS sequence"/>
</dbReference>
<sequence length="145" mass="16391">MDKILKYQYKNAVAFLYFLSALRRETPKLLFALSGFQLFKFAPPASQLPTFTNLPSADRSFRLPIQNAQYAKFVLLNFVASPKNKRKQGGQTNFYGQTNTLVCAGCISPKFWIPSRENNRKKSRIQADQVRLRLLADGGQASSPP</sequence>
<reference evidence="1 2" key="1">
    <citation type="journal article" date="2015" name="Nature">
        <title>rRNA introns, odd ribosomes, and small enigmatic genomes across a large radiation of phyla.</title>
        <authorList>
            <person name="Brown C.T."/>
            <person name="Hug L.A."/>
            <person name="Thomas B.C."/>
            <person name="Sharon I."/>
            <person name="Castelle C.J."/>
            <person name="Singh A."/>
            <person name="Wilkins M.J."/>
            <person name="Williams K.H."/>
            <person name="Banfield J.F."/>
        </authorList>
    </citation>
    <scope>NUCLEOTIDE SEQUENCE [LARGE SCALE GENOMIC DNA]</scope>
</reference>
<evidence type="ECO:0000313" key="2">
    <source>
        <dbReference type="Proteomes" id="UP000034837"/>
    </source>
</evidence>
<gene>
    <name evidence="1" type="ORF">UV20_C0006G0096</name>
</gene>
<organism evidence="1 2">
    <name type="scientific">Candidatus Magasanikbacteria bacterium GW2011_GWA2_42_32</name>
    <dbReference type="NCBI Taxonomy" id="1619039"/>
    <lineage>
        <taxon>Bacteria</taxon>
        <taxon>Candidatus Magasanikiibacteriota</taxon>
    </lineage>
</organism>
<proteinExistence type="predicted"/>
<accession>A0A0G1D470</accession>
<comment type="caution">
    <text evidence="1">The sequence shown here is derived from an EMBL/GenBank/DDBJ whole genome shotgun (WGS) entry which is preliminary data.</text>
</comment>
<evidence type="ECO:0000313" key="1">
    <source>
        <dbReference type="EMBL" id="KKS56813.1"/>
    </source>
</evidence>
<dbReference type="AlphaFoldDB" id="A0A0G1D470"/>
<name>A0A0G1D470_9BACT</name>
<dbReference type="EMBL" id="LCDO01000006">
    <property type="protein sequence ID" value="KKS56813.1"/>
    <property type="molecule type" value="Genomic_DNA"/>
</dbReference>
<protein>
    <submittedName>
        <fullName evidence="1">Uncharacterized protein</fullName>
    </submittedName>
</protein>